<dbReference type="PANTHER" id="PTHR24209">
    <property type="entry name" value="PROTEIN DA1-RELATED 2"/>
    <property type="match status" value="1"/>
</dbReference>
<accession>A0ABM0UQZ7</accession>
<evidence type="ECO:0000259" key="2">
    <source>
        <dbReference type="Pfam" id="PF12315"/>
    </source>
</evidence>
<evidence type="ECO:0000313" key="4">
    <source>
        <dbReference type="RefSeq" id="XP_010444762.1"/>
    </source>
</evidence>
<proteinExistence type="predicted"/>
<organism evidence="3 4">
    <name type="scientific">Camelina sativa</name>
    <name type="common">False flax</name>
    <name type="synonym">Myagrum sativum</name>
    <dbReference type="NCBI Taxonomy" id="90675"/>
    <lineage>
        <taxon>Eukaryota</taxon>
        <taxon>Viridiplantae</taxon>
        <taxon>Streptophyta</taxon>
        <taxon>Embryophyta</taxon>
        <taxon>Tracheophyta</taxon>
        <taxon>Spermatophyta</taxon>
        <taxon>Magnoliopsida</taxon>
        <taxon>eudicotyledons</taxon>
        <taxon>Gunneridae</taxon>
        <taxon>Pentapetalae</taxon>
        <taxon>rosids</taxon>
        <taxon>malvids</taxon>
        <taxon>Brassicales</taxon>
        <taxon>Brassicaceae</taxon>
        <taxon>Camelineae</taxon>
        <taxon>Camelina</taxon>
    </lineage>
</organism>
<dbReference type="Gene3D" id="2.10.110.10">
    <property type="entry name" value="Cysteine Rich Protein"/>
    <property type="match status" value="1"/>
</dbReference>
<feature type="region of interest" description="Disordered" evidence="1">
    <location>
        <begin position="1"/>
        <end position="96"/>
    </location>
</feature>
<dbReference type="InterPro" id="IPR022087">
    <property type="entry name" value="DA1-like_dom"/>
</dbReference>
<feature type="domain" description="Protein DA1-like" evidence="2">
    <location>
        <begin position="224"/>
        <end position="449"/>
    </location>
</feature>
<dbReference type="InterPro" id="IPR045218">
    <property type="entry name" value="DA1-like"/>
</dbReference>
<sequence>MWLFSRSKHDPSKDDRKTAKEISRHGNEDRRAREKIEIAKAKQESLKQEEEEKSRLEKSKQKGKTKQVDDGDDHVEDERQVKPPKDHVDEKDVNPPPSICRGCNSAIEDGIKFDAFDVPWHPPCLILHSQQLPIATNKIPCYVCNKKIKREFHAHPFWKEIYCPGHDDDGTAKCCSCERLESYGTKYVMLPDGRWLCRECMECAVMDTVEGHYLHLEIGEFFEGLNRKIHKEFPVFLVEKEVLNIAEKEEKIQDNHYGMVTRGICLSEEQTVKSVTKWRKMGPNNQLISDMAWKSQKVIGKSEVTAILILYGLPRVLTGYILAHEMMHAWLRLNGYKKLNNVLEEGLCQVLGHMWLEPQTYATPDVVVVAAVDASTASSSSSSSSSRNPTAITTSKKRAPSGYEKKLVEFFKYQIETDESPVYGEGFKKVNKMMASNNYNLEDTLKKIVSISKNAPSSKS</sequence>
<name>A0ABM0UQZ7_CAMSA</name>
<dbReference type="Pfam" id="PF12315">
    <property type="entry name" value="DA1-like"/>
    <property type="match status" value="1"/>
</dbReference>
<gene>
    <name evidence="4" type="primary">LOC104727373</name>
</gene>
<feature type="compositionally biased region" description="Low complexity" evidence="1">
    <location>
        <begin position="377"/>
        <end position="386"/>
    </location>
</feature>
<dbReference type="GeneID" id="104727373"/>
<feature type="compositionally biased region" description="Basic and acidic residues" evidence="1">
    <location>
        <begin position="76"/>
        <end position="93"/>
    </location>
</feature>
<protein>
    <submittedName>
        <fullName evidence="4">Protein DA1-related 3-like isoform X1</fullName>
    </submittedName>
</protein>
<feature type="compositionally biased region" description="Basic and acidic residues" evidence="1">
    <location>
        <begin position="7"/>
        <end position="60"/>
    </location>
</feature>
<dbReference type="Proteomes" id="UP000694864">
    <property type="component" value="Chromosome 11"/>
</dbReference>
<evidence type="ECO:0000313" key="3">
    <source>
        <dbReference type="Proteomes" id="UP000694864"/>
    </source>
</evidence>
<feature type="region of interest" description="Disordered" evidence="1">
    <location>
        <begin position="377"/>
        <end position="398"/>
    </location>
</feature>
<dbReference type="RefSeq" id="XP_010444762.1">
    <property type="nucleotide sequence ID" value="XM_010446460.2"/>
</dbReference>
<keyword evidence="3" id="KW-1185">Reference proteome</keyword>
<reference evidence="4" key="2">
    <citation type="submission" date="2025-08" db="UniProtKB">
        <authorList>
            <consortium name="RefSeq"/>
        </authorList>
    </citation>
    <scope>IDENTIFICATION</scope>
    <source>
        <tissue evidence="4">Leaf</tissue>
    </source>
</reference>
<reference evidence="3" key="1">
    <citation type="journal article" date="2014" name="Nat. Commun.">
        <title>The emerging biofuel crop Camelina sativa retains a highly undifferentiated hexaploid genome structure.</title>
        <authorList>
            <person name="Kagale S."/>
            <person name="Koh C."/>
            <person name="Nixon J."/>
            <person name="Bollina V."/>
            <person name="Clarke W.E."/>
            <person name="Tuteja R."/>
            <person name="Spillane C."/>
            <person name="Robinson S.J."/>
            <person name="Links M.G."/>
            <person name="Clarke C."/>
            <person name="Higgins E.E."/>
            <person name="Huebert T."/>
            <person name="Sharpe A.G."/>
            <person name="Parkin I.A."/>
        </authorList>
    </citation>
    <scope>NUCLEOTIDE SEQUENCE [LARGE SCALE GENOMIC DNA]</scope>
    <source>
        <strain evidence="3">cv. DH55</strain>
    </source>
</reference>
<dbReference type="PANTHER" id="PTHR24209:SF28">
    <property type="entry name" value="PROTEIN DA1-RELATED 4-RELATED"/>
    <property type="match status" value="1"/>
</dbReference>
<evidence type="ECO:0000256" key="1">
    <source>
        <dbReference type="SAM" id="MobiDB-lite"/>
    </source>
</evidence>